<dbReference type="Pfam" id="PF00210">
    <property type="entry name" value="Ferritin"/>
    <property type="match status" value="1"/>
</dbReference>
<keyword evidence="6" id="KW-0560">Oxidoreductase</keyword>
<dbReference type="STRING" id="7375.A0A0L0BMI5"/>
<name>A0A0L0BMI5_LUCCU</name>
<dbReference type="GO" id="GO:0006879">
    <property type="term" value="P:intracellular iron ion homeostasis"/>
    <property type="evidence" value="ECO:0007669"/>
    <property type="project" value="UniProtKB-KW"/>
</dbReference>
<feature type="binding site" evidence="5">
    <location>
        <position position="74"/>
    </location>
    <ligand>
        <name>Fe cation</name>
        <dbReference type="ChEBI" id="CHEBI:24875"/>
        <label>1</label>
    </ligand>
</feature>
<feature type="binding site" evidence="5">
    <location>
        <position position="36"/>
    </location>
    <ligand>
        <name>Fe cation</name>
        <dbReference type="ChEBI" id="CHEBI:24875"/>
        <label>1</label>
    </ligand>
</feature>
<evidence type="ECO:0000313" key="9">
    <source>
        <dbReference type="Proteomes" id="UP000037069"/>
    </source>
</evidence>
<dbReference type="PROSITE" id="PS00204">
    <property type="entry name" value="FERRITIN_2"/>
    <property type="match status" value="1"/>
</dbReference>
<dbReference type="Proteomes" id="UP000037069">
    <property type="component" value="Unassembled WGS sequence"/>
</dbReference>
<comment type="catalytic activity">
    <reaction evidence="6">
        <text>4 Fe(2+) + O2 + 4 H(+) = 4 Fe(3+) + 2 H2O</text>
        <dbReference type="Rhea" id="RHEA:11148"/>
        <dbReference type="ChEBI" id="CHEBI:15377"/>
        <dbReference type="ChEBI" id="CHEBI:15378"/>
        <dbReference type="ChEBI" id="CHEBI:15379"/>
        <dbReference type="ChEBI" id="CHEBI:29033"/>
        <dbReference type="ChEBI" id="CHEBI:29034"/>
        <dbReference type="EC" id="1.16.3.1"/>
    </reaction>
</comment>
<evidence type="ECO:0000256" key="2">
    <source>
        <dbReference type="ARBA" id="ARBA00022434"/>
    </source>
</evidence>
<evidence type="ECO:0000259" key="7">
    <source>
        <dbReference type="PROSITE" id="PS50905"/>
    </source>
</evidence>
<dbReference type="GO" id="GO:0005737">
    <property type="term" value="C:cytoplasm"/>
    <property type="evidence" value="ECO:0007669"/>
    <property type="project" value="TreeGrafter"/>
</dbReference>
<evidence type="ECO:0000256" key="3">
    <source>
        <dbReference type="ARBA" id="ARBA00022723"/>
    </source>
</evidence>
<organism evidence="8 9">
    <name type="scientific">Lucilia cuprina</name>
    <name type="common">Green bottle fly</name>
    <name type="synonym">Australian sheep blowfly</name>
    <dbReference type="NCBI Taxonomy" id="7375"/>
    <lineage>
        <taxon>Eukaryota</taxon>
        <taxon>Metazoa</taxon>
        <taxon>Ecdysozoa</taxon>
        <taxon>Arthropoda</taxon>
        <taxon>Hexapoda</taxon>
        <taxon>Insecta</taxon>
        <taxon>Pterygota</taxon>
        <taxon>Neoptera</taxon>
        <taxon>Endopterygota</taxon>
        <taxon>Diptera</taxon>
        <taxon>Brachycera</taxon>
        <taxon>Muscomorpha</taxon>
        <taxon>Oestroidea</taxon>
        <taxon>Calliphoridae</taxon>
        <taxon>Luciliinae</taxon>
        <taxon>Lucilia</taxon>
    </lineage>
</organism>
<dbReference type="CDD" id="cd01056">
    <property type="entry name" value="Euk_Ferritin"/>
    <property type="match status" value="1"/>
</dbReference>
<keyword evidence="9" id="KW-1185">Reference proteome</keyword>
<dbReference type="OMA" id="EHSERIM"/>
<dbReference type="FunFam" id="1.20.1260.10:FF:000002">
    <property type="entry name" value="Ferritin, mitochondrial"/>
    <property type="match status" value="1"/>
</dbReference>
<dbReference type="InterPro" id="IPR001519">
    <property type="entry name" value="Ferritin"/>
</dbReference>
<dbReference type="GO" id="GO:0008199">
    <property type="term" value="F:ferric iron binding"/>
    <property type="evidence" value="ECO:0007669"/>
    <property type="project" value="InterPro"/>
</dbReference>
<dbReference type="InterPro" id="IPR012347">
    <property type="entry name" value="Ferritin-like"/>
</dbReference>
<gene>
    <name evidence="8" type="ORF">FF38_06642</name>
</gene>
<feature type="binding site" evidence="5">
    <location>
        <position position="71"/>
    </location>
    <ligand>
        <name>Fe cation</name>
        <dbReference type="ChEBI" id="CHEBI:24875"/>
        <label>1</label>
    </ligand>
</feature>
<dbReference type="OrthoDB" id="186462at2759"/>
<evidence type="ECO:0000313" key="8">
    <source>
        <dbReference type="EMBL" id="KNC21335.1"/>
    </source>
</evidence>
<dbReference type="Gene3D" id="1.20.1260.10">
    <property type="match status" value="1"/>
</dbReference>
<keyword evidence="2 6" id="KW-0409">Iron storage</keyword>
<dbReference type="EMBL" id="JRES01001630">
    <property type="protein sequence ID" value="KNC21335.1"/>
    <property type="molecule type" value="Genomic_DNA"/>
</dbReference>
<reference evidence="8 9" key="1">
    <citation type="journal article" date="2015" name="Nat. Commun.">
        <title>Lucilia cuprina genome unlocks parasitic fly biology to underpin future interventions.</title>
        <authorList>
            <person name="Anstead C.A."/>
            <person name="Korhonen P.K."/>
            <person name="Young N.D."/>
            <person name="Hall R.S."/>
            <person name="Jex A.R."/>
            <person name="Murali S.C."/>
            <person name="Hughes D.S."/>
            <person name="Lee S.F."/>
            <person name="Perry T."/>
            <person name="Stroehlein A.J."/>
            <person name="Ansell B.R."/>
            <person name="Breugelmans B."/>
            <person name="Hofmann A."/>
            <person name="Qu J."/>
            <person name="Dugan S."/>
            <person name="Lee S.L."/>
            <person name="Chao H."/>
            <person name="Dinh H."/>
            <person name="Han Y."/>
            <person name="Doddapaneni H.V."/>
            <person name="Worley K.C."/>
            <person name="Muzny D.M."/>
            <person name="Ioannidis P."/>
            <person name="Waterhouse R.M."/>
            <person name="Zdobnov E.M."/>
            <person name="James P.J."/>
            <person name="Bagnall N.H."/>
            <person name="Kotze A.C."/>
            <person name="Gibbs R.A."/>
            <person name="Richards S."/>
            <person name="Batterham P."/>
            <person name="Gasser R.B."/>
        </authorList>
    </citation>
    <scope>NUCLEOTIDE SEQUENCE [LARGE SCALE GENOMIC DNA]</scope>
    <source>
        <strain evidence="8 9">LS</strain>
        <tissue evidence="8">Full body</tissue>
    </source>
</reference>
<keyword evidence="3 5" id="KW-0479">Metal-binding</keyword>
<dbReference type="PANTHER" id="PTHR11431">
    <property type="entry name" value="FERRITIN"/>
    <property type="match status" value="1"/>
</dbReference>
<dbReference type="InterPro" id="IPR014034">
    <property type="entry name" value="Ferritin_CS"/>
</dbReference>
<proteinExistence type="inferred from homology"/>
<dbReference type="InterPro" id="IPR009040">
    <property type="entry name" value="Ferritin-like_diiron"/>
</dbReference>
<dbReference type="InterPro" id="IPR009078">
    <property type="entry name" value="Ferritin-like_SF"/>
</dbReference>
<dbReference type="PANTHER" id="PTHR11431:SF75">
    <property type="entry name" value="FERRITIN"/>
    <property type="match status" value="1"/>
</dbReference>
<accession>A0A0L0BMI5</accession>
<dbReference type="AlphaFoldDB" id="A0A0L0BMI5"/>
<feature type="domain" description="Ferritin-like diiron" evidence="7">
    <location>
        <begin position="19"/>
        <end position="167"/>
    </location>
</feature>
<dbReference type="SUPFAM" id="SSF47240">
    <property type="entry name" value="Ferritin-like"/>
    <property type="match status" value="1"/>
</dbReference>
<evidence type="ECO:0000256" key="6">
    <source>
        <dbReference type="RuleBase" id="RU361145"/>
    </source>
</evidence>
<evidence type="ECO:0000256" key="1">
    <source>
        <dbReference type="ARBA" id="ARBA00007513"/>
    </source>
</evidence>
<feature type="binding site" evidence="5">
    <location>
        <position position="115"/>
    </location>
    <ligand>
        <name>Fe cation</name>
        <dbReference type="ChEBI" id="CHEBI:24875"/>
        <label>1</label>
    </ligand>
</feature>
<dbReference type="GO" id="GO:0004322">
    <property type="term" value="F:ferroxidase activity"/>
    <property type="evidence" value="ECO:0007669"/>
    <property type="project" value="UniProtKB-EC"/>
</dbReference>
<evidence type="ECO:0000256" key="4">
    <source>
        <dbReference type="ARBA" id="ARBA00023004"/>
    </source>
</evidence>
<evidence type="ECO:0000256" key="5">
    <source>
        <dbReference type="PIRSR" id="PIRSR601519-1"/>
    </source>
</evidence>
<keyword evidence="4 5" id="KW-0408">Iron</keyword>
<dbReference type="EC" id="1.16.3.1" evidence="6"/>
<sequence>MTSLAQQNLRRFFCLLVRQNFSKECEQAINKQINMELRACHHYLAMAFHFDRSDVAAPGVFKFLNEASHEERKHAEMFMEYMNKRGGTIKVEALEAPKAKIETAKDAMMEALNMEKEVNEALLEAHAIASKNNDPNMCDFIEANFLQEQVDAIKQLSDFIRQIERSECDLGNYLFDKYLATNSGNMHKK</sequence>
<comment type="caution">
    <text evidence="8">The sequence shown here is derived from an EMBL/GenBank/DDBJ whole genome shotgun (WGS) entry which is preliminary data.</text>
</comment>
<comment type="similarity">
    <text evidence="1 6">Belongs to the ferritin family.</text>
</comment>
<feature type="binding site" evidence="5">
    <location>
        <position position="149"/>
    </location>
    <ligand>
        <name>Fe cation</name>
        <dbReference type="ChEBI" id="CHEBI:24875"/>
        <label>1</label>
    </ligand>
</feature>
<dbReference type="PROSITE" id="PS50905">
    <property type="entry name" value="FERRITIN_LIKE"/>
    <property type="match status" value="1"/>
</dbReference>
<dbReference type="InterPro" id="IPR008331">
    <property type="entry name" value="Ferritin_DPS_dom"/>
</dbReference>
<protein>
    <recommendedName>
        <fullName evidence="6">Ferritin</fullName>
        <ecNumber evidence="6">1.16.3.1</ecNumber>
    </recommendedName>
</protein>
<dbReference type="GO" id="GO:0008198">
    <property type="term" value="F:ferrous iron binding"/>
    <property type="evidence" value="ECO:0007669"/>
    <property type="project" value="TreeGrafter"/>
</dbReference>
<dbReference type="GO" id="GO:0006826">
    <property type="term" value="P:iron ion transport"/>
    <property type="evidence" value="ECO:0007669"/>
    <property type="project" value="InterPro"/>
</dbReference>
<comment type="function">
    <text evidence="6">Stores iron in a soluble, non-toxic, readily available form. Important for iron homeostasis. Iron is taken up in the ferrous form and deposited as ferric hydroxides after oxidation.</text>
</comment>